<evidence type="ECO:0000313" key="4">
    <source>
        <dbReference type="Proteomes" id="UP001185069"/>
    </source>
</evidence>
<feature type="region of interest" description="Disordered" evidence="1">
    <location>
        <begin position="44"/>
        <end position="74"/>
    </location>
</feature>
<feature type="compositionally biased region" description="Gly residues" evidence="1">
    <location>
        <begin position="49"/>
        <end position="58"/>
    </location>
</feature>
<keyword evidence="2" id="KW-0812">Transmembrane</keyword>
<organism evidence="3 4">
    <name type="scientific">Arthrobacter russicus</name>
    <dbReference type="NCBI Taxonomy" id="172040"/>
    <lineage>
        <taxon>Bacteria</taxon>
        <taxon>Bacillati</taxon>
        <taxon>Actinomycetota</taxon>
        <taxon>Actinomycetes</taxon>
        <taxon>Micrococcales</taxon>
        <taxon>Micrococcaceae</taxon>
        <taxon>Arthrobacter</taxon>
    </lineage>
</organism>
<gene>
    <name evidence="3" type="ORF">JOE69_000082</name>
</gene>
<feature type="transmembrane region" description="Helical" evidence="2">
    <location>
        <begin position="6"/>
        <end position="29"/>
    </location>
</feature>
<keyword evidence="2" id="KW-1133">Transmembrane helix</keyword>
<accession>A0ABU1J5Z4</accession>
<dbReference type="Proteomes" id="UP001185069">
    <property type="component" value="Unassembled WGS sequence"/>
</dbReference>
<evidence type="ECO:0000256" key="1">
    <source>
        <dbReference type="SAM" id="MobiDB-lite"/>
    </source>
</evidence>
<reference evidence="3 4" key="1">
    <citation type="submission" date="2023-07" db="EMBL/GenBank/DDBJ databases">
        <title>Sequencing the genomes of 1000 actinobacteria strains.</title>
        <authorList>
            <person name="Klenk H.-P."/>
        </authorList>
    </citation>
    <scope>NUCLEOTIDE SEQUENCE [LARGE SCALE GENOMIC DNA]</scope>
    <source>
        <strain evidence="3 4">DSM 14555</strain>
    </source>
</reference>
<evidence type="ECO:0000256" key="2">
    <source>
        <dbReference type="SAM" id="Phobius"/>
    </source>
</evidence>
<comment type="caution">
    <text evidence="3">The sequence shown here is derived from an EMBL/GenBank/DDBJ whole genome shotgun (WGS) entry which is preliminary data.</text>
</comment>
<evidence type="ECO:0000313" key="3">
    <source>
        <dbReference type="EMBL" id="MDR6267844.1"/>
    </source>
</evidence>
<dbReference type="RefSeq" id="WP_309795114.1">
    <property type="nucleotide sequence ID" value="NZ_BAAAHY010000006.1"/>
</dbReference>
<keyword evidence="4" id="KW-1185">Reference proteome</keyword>
<proteinExistence type="predicted"/>
<keyword evidence="2" id="KW-0472">Membrane</keyword>
<sequence length="124" mass="14134">MPWWSWIVIWVALLALSLLYVVLLGIKLWRHVVRLGKEFSEASARMGNRTGGPDGELPGGAAETPLPEREPGWAVSSDPALLAEEYRAGKRRRRIDRVRRRVARRRLRGQAQSLRDLELVKANK</sequence>
<dbReference type="EMBL" id="JAVDQF010000001">
    <property type="protein sequence ID" value="MDR6267844.1"/>
    <property type="molecule type" value="Genomic_DNA"/>
</dbReference>
<name>A0ABU1J5Z4_9MICC</name>
<protein>
    <submittedName>
        <fullName evidence="3">Uncharacterized protein</fullName>
    </submittedName>
</protein>